<organism evidence="1 2">
    <name type="scientific">Roseinatronobacter alkalisoli</name>
    <dbReference type="NCBI Taxonomy" id="3028235"/>
    <lineage>
        <taxon>Bacteria</taxon>
        <taxon>Pseudomonadati</taxon>
        <taxon>Pseudomonadota</taxon>
        <taxon>Alphaproteobacteria</taxon>
        <taxon>Rhodobacterales</taxon>
        <taxon>Paracoccaceae</taxon>
        <taxon>Roseinatronobacter</taxon>
    </lineage>
</organism>
<sequence>MDVSIFVETTFGDGETKRHSIGRLRRAPDEFGSENLEALLRNSCLRHDGPSPRRRQATRTISAVPSALKRLMRAMRIWI</sequence>
<accession>A0ABT5TF24</accession>
<dbReference type="EMBL" id="JAQZSM010000038">
    <property type="protein sequence ID" value="MDD7973549.1"/>
    <property type="molecule type" value="Genomic_DNA"/>
</dbReference>
<protein>
    <submittedName>
        <fullName evidence="1">Uncharacterized protein</fullName>
    </submittedName>
</protein>
<keyword evidence="2" id="KW-1185">Reference proteome</keyword>
<dbReference type="Proteomes" id="UP001431784">
    <property type="component" value="Unassembled WGS sequence"/>
</dbReference>
<proteinExistence type="predicted"/>
<evidence type="ECO:0000313" key="1">
    <source>
        <dbReference type="EMBL" id="MDD7973549.1"/>
    </source>
</evidence>
<evidence type="ECO:0000313" key="2">
    <source>
        <dbReference type="Proteomes" id="UP001431784"/>
    </source>
</evidence>
<dbReference type="RefSeq" id="WP_420793539.1">
    <property type="nucleotide sequence ID" value="NZ_JAQZSM010000038.1"/>
</dbReference>
<feature type="non-terminal residue" evidence="1">
    <location>
        <position position="79"/>
    </location>
</feature>
<comment type="caution">
    <text evidence="1">The sequence shown here is derived from an EMBL/GenBank/DDBJ whole genome shotgun (WGS) entry which is preliminary data.</text>
</comment>
<reference evidence="1" key="1">
    <citation type="submission" date="2023-02" db="EMBL/GenBank/DDBJ databases">
        <title>Description of Roseinatronobacter alkalisoli sp. nov., an alkaliphilic bacerium isolated from soda soil.</title>
        <authorList>
            <person name="Wei W."/>
        </authorList>
    </citation>
    <scope>NUCLEOTIDE SEQUENCE</scope>
    <source>
        <strain evidence="1">HJB301</strain>
    </source>
</reference>
<name>A0ABT5TF24_9RHOB</name>
<gene>
    <name evidence="1" type="ORF">PUT78_21035</name>
</gene>